<dbReference type="Proteomes" id="UP000053105">
    <property type="component" value="Unassembled WGS sequence"/>
</dbReference>
<keyword evidence="2" id="KW-1185">Reference proteome</keyword>
<name>A0A0M9A9Q6_9HYME</name>
<dbReference type="AlphaFoldDB" id="A0A0M9A9Q6"/>
<dbReference type="EMBL" id="KQ435708">
    <property type="protein sequence ID" value="KOX80090.1"/>
    <property type="molecule type" value="Genomic_DNA"/>
</dbReference>
<evidence type="ECO:0000313" key="1">
    <source>
        <dbReference type="EMBL" id="KOX80090.1"/>
    </source>
</evidence>
<organism evidence="1 2">
    <name type="scientific">Melipona quadrifasciata</name>
    <dbReference type="NCBI Taxonomy" id="166423"/>
    <lineage>
        <taxon>Eukaryota</taxon>
        <taxon>Metazoa</taxon>
        <taxon>Ecdysozoa</taxon>
        <taxon>Arthropoda</taxon>
        <taxon>Hexapoda</taxon>
        <taxon>Insecta</taxon>
        <taxon>Pterygota</taxon>
        <taxon>Neoptera</taxon>
        <taxon>Endopterygota</taxon>
        <taxon>Hymenoptera</taxon>
        <taxon>Apocrita</taxon>
        <taxon>Aculeata</taxon>
        <taxon>Apoidea</taxon>
        <taxon>Anthophila</taxon>
        <taxon>Apidae</taxon>
        <taxon>Melipona</taxon>
    </lineage>
</organism>
<protein>
    <submittedName>
        <fullName evidence="1">Uncharacterized protein</fullName>
    </submittedName>
</protein>
<proteinExistence type="predicted"/>
<gene>
    <name evidence="1" type="ORF">WN51_08994</name>
</gene>
<evidence type="ECO:0000313" key="2">
    <source>
        <dbReference type="Proteomes" id="UP000053105"/>
    </source>
</evidence>
<sequence>MDGHDEQEKRQQTFAKQRDMLLFKNIHKSILGTRLVADISVKTRYFKRFKIEFFQKFVKSYESSGSGKSIGITAKLLALIDRLIPGDRLPEIPVTIDGSSRLMRILTQETDVSVFAAHKTMHKDHISFARKMITIYELLEMTECTDRVHRGVSGSTIREEMIPDSTVYLVINSWASAANN</sequence>
<accession>A0A0M9A9Q6</accession>
<reference evidence="1 2" key="1">
    <citation type="submission" date="2015-07" db="EMBL/GenBank/DDBJ databases">
        <title>The genome of Melipona quadrifasciata.</title>
        <authorList>
            <person name="Pan H."/>
            <person name="Kapheim K."/>
        </authorList>
    </citation>
    <scope>NUCLEOTIDE SEQUENCE [LARGE SCALE GENOMIC DNA]</scope>
    <source>
        <strain evidence="1">0111107301</strain>
        <tissue evidence="1">Whole body</tissue>
    </source>
</reference>